<dbReference type="Gene3D" id="3.30.70.100">
    <property type="match status" value="1"/>
</dbReference>
<dbReference type="PANTHER" id="PTHR37811:SF2">
    <property type="entry name" value="ABM DOMAIN-CONTAINING PROTEIN"/>
    <property type="match status" value="1"/>
</dbReference>
<reference evidence="2" key="1">
    <citation type="submission" date="2022-07" db="EMBL/GenBank/DDBJ databases">
        <title>Parvularcula maris sp. nov., an algicidal bacterium isolated from seawater.</title>
        <authorList>
            <person name="Li F."/>
        </authorList>
    </citation>
    <scope>NUCLEOTIDE SEQUENCE</scope>
    <source>
        <strain evidence="2">BGMRC 0090</strain>
    </source>
</reference>
<keyword evidence="2" id="KW-0503">Monooxygenase</keyword>
<comment type="caution">
    <text evidence="2">The sequence shown here is derived from an EMBL/GenBank/DDBJ whole genome shotgun (WGS) entry which is preliminary data.</text>
</comment>
<evidence type="ECO:0000313" key="2">
    <source>
        <dbReference type="EMBL" id="MCQ8185400.1"/>
    </source>
</evidence>
<dbReference type="RefSeq" id="WP_256619286.1">
    <property type="nucleotide sequence ID" value="NZ_JANIBC010000005.1"/>
</dbReference>
<dbReference type="InterPro" id="IPR052936">
    <property type="entry name" value="Jasmonate_Hydroxylase-like"/>
</dbReference>
<accession>A0A9X2RHX1</accession>
<sequence length="100" mass="11569">MTVLVVFTAKQTGDDLEGYGRMAQRMDELARKMPGFLRIDSARNKDGFGITVSAWESEAHAASWKREAEHLGAQKLGRERWYEHYRVEVAEVTRSYSFKR</sequence>
<dbReference type="InterPro" id="IPR007138">
    <property type="entry name" value="ABM_dom"/>
</dbReference>
<dbReference type="Pfam" id="PF03992">
    <property type="entry name" value="ABM"/>
    <property type="match status" value="1"/>
</dbReference>
<organism evidence="2 3">
    <name type="scientific">Parvularcula maris</name>
    <dbReference type="NCBI Taxonomy" id="2965077"/>
    <lineage>
        <taxon>Bacteria</taxon>
        <taxon>Pseudomonadati</taxon>
        <taxon>Pseudomonadota</taxon>
        <taxon>Alphaproteobacteria</taxon>
        <taxon>Parvularculales</taxon>
        <taxon>Parvularculaceae</taxon>
        <taxon>Parvularcula</taxon>
    </lineage>
</organism>
<dbReference type="PANTHER" id="PTHR37811">
    <property type="entry name" value="BLL5343 PROTEIN"/>
    <property type="match status" value="1"/>
</dbReference>
<dbReference type="SUPFAM" id="SSF54909">
    <property type="entry name" value="Dimeric alpha+beta barrel"/>
    <property type="match status" value="1"/>
</dbReference>
<evidence type="ECO:0000313" key="3">
    <source>
        <dbReference type="Proteomes" id="UP001142610"/>
    </source>
</evidence>
<keyword evidence="2" id="KW-0560">Oxidoreductase</keyword>
<dbReference type="AlphaFoldDB" id="A0A9X2RHX1"/>
<dbReference type="GO" id="GO:0004497">
    <property type="term" value="F:monooxygenase activity"/>
    <property type="evidence" value="ECO:0007669"/>
    <property type="project" value="UniProtKB-KW"/>
</dbReference>
<name>A0A9X2RHX1_9PROT</name>
<keyword evidence="3" id="KW-1185">Reference proteome</keyword>
<proteinExistence type="predicted"/>
<dbReference type="EMBL" id="JANIBC010000005">
    <property type="protein sequence ID" value="MCQ8185400.1"/>
    <property type="molecule type" value="Genomic_DNA"/>
</dbReference>
<gene>
    <name evidence="2" type="ORF">NOG11_08335</name>
</gene>
<dbReference type="InterPro" id="IPR011008">
    <property type="entry name" value="Dimeric_a/b-barrel"/>
</dbReference>
<feature type="domain" description="ABM" evidence="1">
    <location>
        <begin position="4"/>
        <end position="75"/>
    </location>
</feature>
<dbReference type="Proteomes" id="UP001142610">
    <property type="component" value="Unassembled WGS sequence"/>
</dbReference>
<protein>
    <submittedName>
        <fullName evidence="2">Antibiotic biosynthesis monooxygenase</fullName>
    </submittedName>
</protein>
<evidence type="ECO:0000259" key="1">
    <source>
        <dbReference type="Pfam" id="PF03992"/>
    </source>
</evidence>